<dbReference type="NCBIfam" id="TIGR00360">
    <property type="entry name" value="ComEC_N-term"/>
    <property type="match status" value="1"/>
</dbReference>
<evidence type="ECO:0000256" key="1">
    <source>
        <dbReference type="ARBA" id="ARBA00004651"/>
    </source>
</evidence>
<keyword evidence="3 6" id="KW-0812">Transmembrane</keyword>
<evidence type="ECO:0000259" key="7">
    <source>
        <dbReference type="Pfam" id="PF03772"/>
    </source>
</evidence>
<dbReference type="Proteomes" id="UP000553766">
    <property type="component" value="Unassembled WGS sequence"/>
</dbReference>
<dbReference type="RefSeq" id="WP_184008634.1">
    <property type="nucleotide sequence ID" value="NZ_JACIJS010000002.1"/>
</dbReference>
<proteinExistence type="predicted"/>
<dbReference type="AlphaFoldDB" id="A0A840X228"/>
<organism evidence="9 10">
    <name type="scientific">Rubricella aquisinus</name>
    <dbReference type="NCBI Taxonomy" id="2028108"/>
    <lineage>
        <taxon>Bacteria</taxon>
        <taxon>Pseudomonadati</taxon>
        <taxon>Pseudomonadota</taxon>
        <taxon>Alphaproteobacteria</taxon>
        <taxon>Rhodobacterales</taxon>
        <taxon>Paracoccaceae</taxon>
        <taxon>Rubricella</taxon>
    </lineage>
</organism>
<feature type="transmembrane region" description="Helical" evidence="6">
    <location>
        <begin position="350"/>
        <end position="367"/>
    </location>
</feature>
<feature type="domain" description="ComEC/Rec2-related protein" evidence="7">
    <location>
        <begin position="245"/>
        <end position="525"/>
    </location>
</feature>
<feature type="transmembrane region" description="Helical" evidence="6">
    <location>
        <begin position="502"/>
        <end position="523"/>
    </location>
</feature>
<dbReference type="PANTHER" id="PTHR30619:SF1">
    <property type="entry name" value="RECOMBINATION PROTEIN 2"/>
    <property type="match status" value="1"/>
</dbReference>
<dbReference type="Pfam" id="PF03772">
    <property type="entry name" value="Competence"/>
    <property type="match status" value="1"/>
</dbReference>
<feature type="transmembrane region" description="Helical" evidence="6">
    <location>
        <begin position="446"/>
        <end position="469"/>
    </location>
</feature>
<dbReference type="EMBL" id="JACIJS010000002">
    <property type="protein sequence ID" value="MBB5514727.1"/>
    <property type="molecule type" value="Genomic_DNA"/>
</dbReference>
<protein>
    <submittedName>
        <fullName evidence="9">Competence protein ComEC</fullName>
    </submittedName>
</protein>
<keyword evidence="2" id="KW-1003">Cell membrane</keyword>
<dbReference type="InterPro" id="IPR052159">
    <property type="entry name" value="Competence_DNA_uptake"/>
</dbReference>
<comment type="caution">
    <text evidence="9">The sequence shown here is derived from an EMBL/GenBank/DDBJ whole genome shotgun (WGS) entry which is preliminary data.</text>
</comment>
<feature type="transmembrane region" description="Helical" evidence="6">
    <location>
        <begin position="476"/>
        <end position="496"/>
    </location>
</feature>
<comment type="subcellular location">
    <subcellularLocation>
        <location evidence="1">Cell membrane</location>
        <topology evidence="1">Multi-pass membrane protein</topology>
    </subcellularLocation>
</comment>
<dbReference type="InterPro" id="IPR025405">
    <property type="entry name" value="DUF4131"/>
</dbReference>
<evidence type="ECO:0000256" key="5">
    <source>
        <dbReference type="ARBA" id="ARBA00023136"/>
    </source>
</evidence>
<evidence type="ECO:0000259" key="8">
    <source>
        <dbReference type="Pfam" id="PF13567"/>
    </source>
</evidence>
<reference evidence="9 10" key="1">
    <citation type="submission" date="2020-08" db="EMBL/GenBank/DDBJ databases">
        <title>Genomic Encyclopedia of Type Strains, Phase IV (KMG-IV): sequencing the most valuable type-strain genomes for metagenomic binning, comparative biology and taxonomic classification.</title>
        <authorList>
            <person name="Goeker M."/>
        </authorList>
    </citation>
    <scope>NUCLEOTIDE SEQUENCE [LARGE SCALE GENOMIC DNA]</scope>
    <source>
        <strain evidence="9 10">DSM 103377</strain>
    </source>
</reference>
<dbReference type="PANTHER" id="PTHR30619">
    <property type="entry name" value="DNA INTERNALIZATION/COMPETENCE PROTEIN COMEC/REC2"/>
    <property type="match status" value="1"/>
</dbReference>
<feature type="transmembrane region" description="Helical" evidence="6">
    <location>
        <begin position="530"/>
        <end position="545"/>
    </location>
</feature>
<dbReference type="InterPro" id="IPR004477">
    <property type="entry name" value="ComEC_N"/>
</dbReference>
<dbReference type="Pfam" id="PF13567">
    <property type="entry name" value="DUF4131"/>
    <property type="match status" value="1"/>
</dbReference>
<feature type="transmembrane region" description="Helical" evidence="6">
    <location>
        <begin position="373"/>
        <end position="392"/>
    </location>
</feature>
<keyword evidence="4 6" id="KW-1133">Transmembrane helix</keyword>
<evidence type="ECO:0000313" key="10">
    <source>
        <dbReference type="Proteomes" id="UP000553766"/>
    </source>
</evidence>
<evidence type="ECO:0000256" key="3">
    <source>
        <dbReference type="ARBA" id="ARBA00022692"/>
    </source>
</evidence>
<feature type="transmembrane region" description="Helical" evidence="6">
    <location>
        <begin position="266"/>
        <end position="292"/>
    </location>
</feature>
<evidence type="ECO:0000256" key="6">
    <source>
        <dbReference type="SAM" id="Phobius"/>
    </source>
</evidence>
<keyword evidence="10" id="KW-1185">Reference proteome</keyword>
<name>A0A840X228_9RHOB</name>
<evidence type="ECO:0000313" key="9">
    <source>
        <dbReference type="EMBL" id="MBB5514727.1"/>
    </source>
</evidence>
<accession>A0A840X228</accession>
<feature type="transmembrane region" description="Helical" evidence="6">
    <location>
        <begin position="76"/>
        <end position="95"/>
    </location>
</feature>
<dbReference type="GO" id="GO:0005886">
    <property type="term" value="C:plasma membrane"/>
    <property type="evidence" value="ECO:0007669"/>
    <property type="project" value="UniProtKB-SubCell"/>
</dbReference>
<evidence type="ECO:0000256" key="2">
    <source>
        <dbReference type="ARBA" id="ARBA00022475"/>
    </source>
</evidence>
<sequence>MFKAIPYLPTRSPGLVWLSDALEPQRRQLVLWWPVFFGIGCALCLGWGGVLPDWQLLMLGLVIAVPILARRAAVPILMAAWAASAMAGGVMVTAWRVHAVAAPILAADMATTIEGRVIGISRSSGNNPRILLDRVTVYDSAVQPDRIRIALTGPQAEATVRPGDVVRLHARIAPPSGPVEPHGFDFRQMAWFQRLGAVGYSTAPVLILAPEPATAWIRLLQARQDVSDAIVGAIDGPRGGFATALLTGDRAHIDQDTLEDLRASNLAHLLAISGMHMGMLTGFVFALVRFGLSAVPGLAAQWPIRKLAAVAAILAGVVYLVMSGGAVATQRAFVMVTVVLFAVLIDRPAFTLRAVALAAAIILITAPESIAGPGFQMSFAATAALIATFEWLRGQAWWRDEKRGWVTRLRPALALFVASSVAGAATAPISAFHFGQISQLGLLANLMAVPLMGSVIMPAGVIAAVLAPIGLAEVPLWVMSLGIGGVLAVADFVAGMEGAVRLVPMGPLLALCLVSLGGVWLILWRGAGRWLGVVAMLAALPIWGAEARPDILISDDGMLVGILTEDGRALNRMRGNGFAAERWAENDGQPLDRARARDIWPGEQRRGYAFARLSGGRDLIWSSERSAEPSWCRTGVILVLPRVAEPLLGPCLQFTQATFAATGAIALTLGSEVSVITTRDARGPSPWARYQ</sequence>
<feature type="transmembrane region" description="Helical" evidence="6">
    <location>
        <begin position="304"/>
        <end position="322"/>
    </location>
</feature>
<feature type="transmembrane region" description="Helical" evidence="6">
    <location>
        <begin position="413"/>
        <end position="434"/>
    </location>
</feature>
<feature type="transmembrane region" description="Helical" evidence="6">
    <location>
        <begin position="29"/>
        <end position="48"/>
    </location>
</feature>
<feature type="domain" description="DUF4131" evidence="8">
    <location>
        <begin position="53"/>
        <end position="204"/>
    </location>
</feature>
<keyword evidence="5 6" id="KW-0472">Membrane</keyword>
<evidence type="ECO:0000256" key="4">
    <source>
        <dbReference type="ARBA" id="ARBA00022989"/>
    </source>
</evidence>
<gene>
    <name evidence="9" type="ORF">FHS89_000733</name>
</gene>